<evidence type="ECO:0000313" key="2">
    <source>
        <dbReference type="Proteomes" id="UP000692954"/>
    </source>
</evidence>
<name>A0A8S1P832_9CILI</name>
<dbReference type="AlphaFoldDB" id="A0A8S1P832"/>
<protein>
    <submittedName>
        <fullName evidence="1">Uncharacterized protein</fullName>
    </submittedName>
</protein>
<sequence>MPMMDWQINQNIMNNHLIVNENIKSQKVDVPKQDDMLFETYYIDLNQNIQISRIPKNFNENSQQLKQLQGMMLKKSPYSLIGFQKKYCIIESRILSYYNFEEKDRLEGQLNFDLQDYQYFDIKNAYNQVIEFKQMHCFFFRLIPNGCDKQFIF</sequence>
<dbReference type="Proteomes" id="UP000692954">
    <property type="component" value="Unassembled WGS sequence"/>
</dbReference>
<gene>
    <name evidence="1" type="ORF">PSON_ATCC_30995.1.T0710225</name>
</gene>
<proteinExistence type="predicted"/>
<organism evidence="1 2">
    <name type="scientific">Paramecium sonneborni</name>
    <dbReference type="NCBI Taxonomy" id="65129"/>
    <lineage>
        <taxon>Eukaryota</taxon>
        <taxon>Sar</taxon>
        <taxon>Alveolata</taxon>
        <taxon>Ciliophora</taxon>
        <taxon>Intramacronucleata</taxon>
        <taxon>Oligohymenophorea</taxon>
        <taxon>Peniculida</taxon>
        <taxon>Parameciidae</taxon>
        <taxon>Paramecium</taxon>
    </lineage>
</organism>
<keyword evidence="2" id="KW-1185">Reference proteome</keyword>
<dbReference type="PANTHER" id="PTHR47112:SF1">
    <property type="entry name" value="PX DOMAIN-CONTAINING PROTEIN"/>
    <property type="match status" value="1"/>
</dbReference>
<dbReference type="EMBL" id="CAJJDN010000071">
    <property type="protein sequence ID" value="CAD8099256.1"/>
    <property type="molecule type" value="Genomic_DNA"/>
</dbReference>
<accession>A0A8S1P832</accession>
<evidence type="ECO:0000313" key="1">
    <source>
        <dbReference type="EMBL" id="CAD8099256.1"/>
    </source>
</evidence>
<dbReference type="PANTHER" id="PTHR47112">
    <property type="entry name" value="PX DOMAIN-CONTAINING PROTEIN"/>
    <property type="match status" value="1"/>
</dbReference>
<comment type="caution">
    <text evidence="1">The sequence shown here is derived from an EMBL/GenBank/DDBJ whole genome shotgun (WGS) entry which is preliminary data.</text>
</comment>
<reference evidence="1" key="1">
    <citation type="submission" date="2021-01" db="EMBL/GenBank/DDBJ databases">
        <authorList>
            <consortium name="Genoscope - CEA"/>
            <person name="William W."/>
        </authorList>
    </citation>
    <scope>NUCLEOTIDE SEQUENCE</scope>
</reference>